<keyword evidence="6" id="KW-1185">Reference proteome</keyword>
<feature type="domain" description="Metalloprotease TldD/E N-terminal" evidence="2">
    <location>
        <begin position="25"/>
        <end position="89"/>
    </location>
</feature>
<dbReference type="RefSeq" id="WP_012302100.1">
    <property type="nucleotide sequence ID" value="NC_010424.1"/>
</dbReference>
<name>B1I3B7_DESAP</name>
<reference evidence="5 6" key="2">
    <citation type="journal article" date="2008" name="Science">
        <title>Environmental genomics reveals a single-species ecosystem deep within Earth.</title>
        <authorList>
            <person name="Chivian D."/>
            <person name="Brodie E.L."/>
            <person name="Alm E.J."/>
            <person name="Culley D.E."/>
            <person name="Dehal P.S."/>
            <person name="Desantis T.Z."/>
            <person name="Gihring T.M."/>
            <person name="Lapidus A."/>
            <person name="Lin L.H."/>
            <person name="Lowry S.R."/>
            <person name="Moser D.P."/>
            <person name="Richardson P.M."/>
            <person name="Southam G."/>
            <person name="Wanger G."/>
            <person name="Pratt L.M."/>
            <person name="Andersen G.L."/>
            <person name="Hazen T.C."/>
            <person name="Brockman F.J."/>
            <person name="Arkin A.P."/>
            <person name="Onstott T.C."/>
        </authorList>
    </citation>
    <scope>NUCLEOTIDE SEQUENCE [LARGE SCALE GENOMIC DNA]</scope>
    <source>
        <strain evidence="5 6">MP104C</strain>
    </source>
</reference>
<evidence type="ECO:0000259" key="4">
    <source>
        <dbReference type="Pfam" id="PF19290"/>
    </source>
</evidence>
<dbReference type="InterPro" id="IPR045569">
    <property type="entry name" value="Metalloprtase-TldD/E_C"/>
</dbReference>
<dbReference type="InterPro" id="IPR047657">
    <property type="entry name" value="PmbA"/>
</dbReference>
<dbReference type="PANTHER" id="PTHR43421:SF1">
    <property type="entry name" value="METALLOPROTEASE PMBA"/>
    <property type="match status" value="1"/>
</dbReference>
<dbReference type="STRING" id="477974.Daud_1002"/>
<evidence type="ECO:0000259" key="2">
    <source>
        <dbReference type="Pfam" id="PF01523"/>
    </source>
</evidence>
<dbReference type="GO" id="GO:0008237">
    <property type="term" value="F:metallopeptidase activity"/>
    <property type="evidence" value="ECO:0007669"/>
    <property type="project" value="InterPro"/>
</dbReference>
<dbReference type="InterPro" id="IPR035068">
    <property type="entry name" value="TldD/PmbA_N"/>
</dbReference>
<dbReference type="KEGG" id="dau:Daud_1002"/>
<dbReference type="Pfam" id="PF19289">
    <property type="entry name" value="PmbA_TldD_3rd"/>
    <property type="match status" value="1"/>
</dbReference>
<dbReference type="HOGENOM" id="CLU_026425_0_0_9"/>
<evidence type="ECO:0000313" key="6">
    <source>
        <dbReference type="Proteomes" id="UP000008544"/>
    </source>
</evidence>
<dbReference type="Proteomes" id="UP000008544">
    <property type="component" value="Chromosome"/>
</dbReference>
<dbReference type="InterPro" id="IPR045570">
    <property type="entry name" value="Metalloprtase-TldD/E_cen_dom"/>
</dbReference>
<dbReference type="GO" id="GO:0005829">
    <property type="term" value="C:cytosol"/>
    <property type="evidence" value="ECO:0007669"/>
    <property type="project" value="TreeGrafter"/>
</dbReference>
<evidence type="ECO:0000313" key="5">
    <source>
        <dbReference type="EMBL" id="ACA59514.1"/>
    </source>
</evidence>
<accession>B1I3B7</accession>
<dbReference type="Pfam" id="PF19290">
    <property type="entry name" value="PmbA_TldD_2nd"/>
    <property type="match status" value="1"/>
</dbReference>
<organism evidence="5 6">
    <name type="scientific">Desulforudis audaxviator (strain MP104C)</name>
    <dbReference type="NCBI Taxonomy" id="477974"/>
    <lineage>
        <taxon>Bacteria</taxon>
        <taxon>Bacillati</taxon>
        <taxon>Bacillota</taxon>
        <taxon>Clostridia</taxon>
        <taxon>Thermoanaerobacterales</taxon>
        <taxon>Candidatus Desulforudaceae</taxon>
        <taxon>Candidatus Desulforudis</taxon>
    </lineage>
</organism>
<comment type="similarity">
    <text evidence="1">Belongs to the peptidase U62 family.</text>
</comment>
<dbReference type="SUPFAM" id="SSF111283">
    <property type="entry name" value="Putative modulator of DNA gyrase, PmbA/TldD"/>
    <property type="match status" value="1"/>
</dbReference>
<sequence>MSDTDFLATAAGAVEAALGAGADAAEAYLTSGTSIEIEVRDGRVETTKSAAEKGLGLRVFRGRRFGYAYTTDLSPGGLKEMARRAVACAALTAEDEFHRLPDPVPAYPEVDIFDPRLPEKKIDEKIELARRMEEVARAYDPRVTIVESATYQDGLVEVGIVSSANVSAYYRGSACGLYIALTAREGEDHQTGFALDFKPRFADLNPEEVGREAAQRAVRMLGARSQAGMQVPVVFDPYVMVSLLGVLAPALTAEAVQKGRSLLAGRVGEAVASEHVTIVDDGTLEGGVRSAPFDGEGVPSSRSVLIEKGLLQGYLYNTYTAAKDGVSSTGNGVRSSYKGVPEVGTTNFFLAPGEKSPEELIGEIDTGFYVGEVMGMHTANPISGDFSVGATGLWIENGRLVRPVRGLAIAGNIGELLKAVDAVGKDLRFFGGKGAPTVRISRLSVSG</sequence>
<evidence type="ECO:0000256" key="1">
    <source>
        <dbReference type="ARBA" id="ARBA00005836"/>
    </source>
</evidence>
<dbReference type="OrthoDB" id="9803213at2"/>
<evidence type="ECO:0000259" key="3">
    <source>
        <dbReference type="Pfam" id="PF19289"/>
    </source>
</evidence>
<dbReference type="AlphaFoldDB" id="B1I3B7"/>
<dbReference type="Gene3D" id="3.30.2290.10">
    <property type="entry name" value="PmbA/TldD superfamily"/>
    <property type="match status" value="1"/>
</dbReference>
<reference evidence="6" key="1">
    <citation type="submission" date="2007-10" db="EMBL/GenBank/DDBJ databases">
        <title>Complete sequence of chromosome of Desulforudis audaxviator MP104C.</title>
        <authorList>
            <person name="Copeland A."/>
            <person name="Lucas S."/>
            <person name="Lapidus A."/>
            <person name="Barry K."/>
            <person name="Glavina del Rio T."/>
            <person name="Dalin E."/>
            <person name="Tice H."/>
            <person name="Bruce D."/>
            <person name="Pitluck S."/>
            <person name="Lowry S.R."/>
            <person name="Larimer F."/>
            <person name="Land M.L."/>
            <person name="Hauser L."/>
            <person name="Kyrpides N."/>
            <person name="Ivanova N.N."/>
            <person name="Richardson P."/>
        </authorList>
    </citation>
    <scope>NUCLEOTIDE SEQUENCE [LARGE SCALE GENOMIC DNA]</scope>
    <source>
        <strain evidence="6">MP104C</strain>
    </source>
</reference>
<dbReference type="InterPro" id="IPR002510">
    <property type="entry name" value="Metalloprtase-TldD/E_N"/>
</dbReference>
<proteinExistence type="inferred from homology"/>
<dbReference type="EMBL" id="CP000860">
    <property type="protein sequence ID" value="ACA59514.1"/>
    <property type="molecule type" value="Genomic_DNA"/>
</dbReference>
<dbReference type="Pfam" id="PF01523">
    <property type="entry name" value="PmbA_TldD_1st"/>
    <property type="match status" value="1"/>
</dbReference>
<dbReference type="GO" id="GO:0006508">
    <property type="term" value="P:proteolysis"/>
    <property type="evidence" value="ECO:0007669"/>
    <property type="project" value="InterPro"/>
</dbReference>
<protein>
    <submittedName>
        <fullName evidence="5">Peptidase U62, modulator of DNA gyrase</fullName>
    </submittedName>
</protein>
<dbReference type="PANTHER" id="PTHR43421">
    <property type="entry name" value="METALLOPROTEASE PMBA"/>
    <property type="match status" value="1"/>
</dbReference>
<dbReference type="eggNOG" id="COG0312">
    <property type="taxonomic scope" value="Bacteria"/>
</dbReference>
<dbReference type="InterPro" id="IPR036059">
    <property type="entry name" value="TldD/PmbA_sf"/>
</dbReference>
<feature type="domain" description="Metalloprotease TldD/E C-terminal" evidence="3">
    <location>
        <begin position="230"/>
        <end position="447"/>
    </location>
</feature>
<gene>
    <name evidence="5" type="ordered locus">Daud_1002</name>
</gene>
<feature type="domain" description="Metalloprotease TldD/E central" evidence="4">
    <location>
        <begin position="117"/>
        <end position="221"/>
    </location>
</feature>